<organism evidence="1">
    <name type="scientific">marine sediment metagenome</name>
    <dbReference type="NCBI Taxonomy" id="412755"/>
    <lineage>
        <taxon>unclassified sequences</taxon>
        <taxon>metagenomes</taxon>
        <taxon>ecological metagenomes</taxon>
    </lineage>
</organism>
<sequence length="168" mass="19297">ENKTCDHVEKAGDLTLIGDYRGDYTGNPIVVGGEVFNVLPVGWLYGCNMSIRMKFILKINGFPEEFCGQMGSEDAFTTICLERAGAKMLLDKNSYVIHISDEQHQGFNTIFGFENREELLMDGKMHFSNEKFVQDLLFKEKTRFRNNPHFDLSEMRDKKLGEKDENPL</sequence>
<evidence type="ECO:0000313" key="1">
    <source>
        <dbReference type="EMBL" id="GAH64585.1"/>
    </source>
</evidence>
<feature type="non-terminal residue" evidence="1">
    <location>
        <position position="1"/>
    </location>
</feature>
<comment type="caution">
    <text evidence="1">The sequence shown here is derived from an EMBL/GenBank/DDBJ whole genome shotgun (WGS) entry which is preliminary data.</text>
</comment>
<dbReference type="AlphaFoldDB" id="X1I5L7"/>
<dbReference type="SUPFAM" id="SSF53448">
    <property type="entry name" value="Nucleotide-diphospho-sugar transferases"/>
    <property type="match status" value="1"/>
</dbReference>
<name>X1I5L7_9ZZZZ</name>
<accession>X1I5L7</accession>
<proteinExistence type="predicted"/>
<gene>
    <name evidence="1" type="ORF">S03H2_50354</name>
</gene>
<protein>
    <submittedName>
        <fullName evidence="1">Uncharacterized protein</fullName>
    </submittedName>
</protein>
<dbReference type="InterPro" id="IPR029044">
    <property type="entry name" value="Nucleotide-diphossugar_trans"/>
</dbReference>
<reference evidence="1" key="1">
    <citation type="journal article" date="2014" name="Front. Microbiol.">
        <title>High frequency of phylogenetically diverse reductive dehalogenase-homologous genes in deep subseafloor sedimentary metagenomes.</title>
        <authorList>
            <person name="Kawai M."/>
            <person name="Futagami T."/>
            <person name="Toyoda A."/>
            <person name="Takaki Y."/>
            <person name="Nishi S."/>
            <person name="Hori S."/>
            <person name="Arai W."/>
            <person name="Tsubouchi T."/>
            <person name="Morono Y."/>
            <person name="Uchiyama I."/>
            <person name="Ito T."/>
            <person name="Fujiyama A."/>
            <person name="Inagaki F."/>
            <person name="Takami H."/>
        </authorList>
    </citation>
    <scope>NUCLEOTIDE SEQUENCE</scope>
    <source>
        <strain evidence="1">Expedition CK06-06</strain>
    </source>
</reference>
<dbReference type="Gene3D" id="3.90.550.10">
    <property type="entry name" value="Spore Coat Polysaccharide Biosynthesis Protein SpsA, Chain A"/>
    <property type="match status" value="1"/>
</dbReference>
<dbReference type="EMBL" id="BARU01031873">
    <property type="protein sequence ID" value="GAH64585.1"/>
    <property type="molecule type" value="Genomic_DNA"/>
</dbReference>